<proteinExistence type="predicted"/>
<dbReference type="RefSeq" id="WP_202006667.1">
    <property type="nucleotide sequence ID" value="NZ_JAERRB010000001.1"/>
</dbReference>
<evidence type="ECO:0000313" key="1">
    <source>
        <dbReference type="EMBL" id="MBL0739693.1"/>
    </source>
</evidence>
<comment type="caution">
    <text evidence="1">The sequence shown here is derived from an EMBL/GenBank/DDBJ whole genome shotgun (WGS) entry which is preliminary data.</text>
</comment>
<organism evidence="1 2">
    <name type="scientific">Chryseolinea lacunae</name>
    <dbReference type="NCBI Taxonomy" id="2801331"/>
    <lineage>
        <taxon>Bacteria</taxon>
        <taxon>Pseudomonadati</taxon>
        <taxon>Bacteroidota</taxon>
        <taxon>Cytophagia</taxon>
        <taxon>Cytophagales</taxon>
        <taxon>Fulvivirgaceae</taxon>
        <taxon>Chryseolinea</taxon>
    </lineage>
</organism>
<evidence type="ECO:0000313" key="2">
    <source>
        <dbReference type="Proteomes" id="UP000613030"/>
    </source>
</evidence>
<evidence type="ECO:0008006" key="3">
    <source>
        <dbReference type="Google" id="ProtNLM"/>
    </source>
</evidence>
<dbReference type="Proteomes" id="UP000613030">
    <property type="component" value="Unassembled WGS sequence"/>
</dbReference>
<gene>
    <name evidence="1" type="ORF">JI741_00625</name>
</gene>
<reference evidence="1 2" key="1">
    <citation type="submission" date="2021-01" db="EMBL/GenBank/DDBJ databases">
        <title>Chryseolinea sp. Jin1 Genome sequencing and assembly.</title>
        <authorList>
            <person name="Kim I."/>
        </authorList>
    </citation>
    <scope>NUCLEOTIDE SEQUENCE [LARGE SCALE GENOMIC DNA]</scope>
    <source>
        <strain evidence="1 2">Jin1</strain>
    </source>
</reference>
<dbReference type="EMBL" id="JAERRB010000001">
    <property type="protein sequence ID" value="MBL0739693.1"/>
    <property type="molecule type" value="Genomic_DNA"/>
</dbReference>
<protein>
    <recommendedName>
        <fullName evidence="3">DUF4304 domain-containing protein</fullName>
    </recommendedName>
</protein>
<keyword evidence="2" id="KW-1185">Reference proteome</keyword>
<name>A0ABS1KKB5_9BACT</name>
<sequence>MKGNDRHSLQMKNNYFLEKIRLLLKPMGFRYHRKGNTVLFHRGTLYGYNQVYISQQVEENVLSITPFFYTRINSINIFANPFLGCPETLFNCNPTIGANLCNLGLENDILSVRTTDDVENALFIFEGIMETNALPFFETLCCSAAIDLELNRDARPKNLYLNDIIERPIVGTVAAMLNRNERFSTLVKYYREMLSDTSTKIEMNYESLLESLKIYCA</sequence>
<accession>A0ABS1KKB5</accession>